<protein>
    <submittedName>
        <fullName evidence="3">VanZ family protein</fullName>
    </submittedName>
</protein>
<evidence type="ECO:0000313" key="4">
    <source>
        <dbReference type="Proteomes" id="UP001164705"/>
    </source>
</evidence>
<evidence type="ECO:0000313" key="3">
    <source>
        <dbReference type="EMBL" id="WAC03716.1"/>
    </source>
</evidence>
<gene>
    <name evidence="3" type="ORF">N7U66_09955</name>
</gene>
<dbReference type="RefSeq" id="WP_267678351.1">
    <property type="nucleotide sequence ID" value="NZ_CP113088.1"/>
</dbReference>
<reference evidence="3" key="1">
    <citation type="submission" date="2022-11" db="EMBL/GenBank/DDBJ databases">
        <title>Lacinutrix neustonica HL-RS19T sp. nov., isolated from the surface microlayer sample of brackish Lake Shihwa.</title>
        <authorList>
            <person name="Choi J.Y."/>
            <person name="Hwang C.Y."/>
        </authorList>
    </citation>
    <scope>NUCLEOTIDE SEQUENCE</scope>
    <source>
        <strain evidence="3">HL-RS19</strain>
    </source>
</reference>
<feature type="domain" description="VanZ-like" evidence="2">
    <location>
        <begin position="36"/>
        <end position="116"/>
    </location>
</feature>
<dbReference type="PANTHER" id="PTHR28008:SF1">
    <property type="entry name" value="DOMAIN PROTEIN, PUTATIVE (AFU_ORTHOLOGUE AFUA_3G10980)-RELATED"/>
    <property type="match status" value="1"/>
</dbReference>
<dbReference type="Pfam" id="PF04892">
    <property type="entry name" value="VanZ"/>
    <property type="match status" value="1"/>
</dbReference>
<feature type="transmembrane region" description="Helical" evidence="1">
    <location>
        <begin position="67"/>
        <end position="88"/>
    </location>
</feature>
<keyword evidence="4" id="KW-1185">Reference proteome</keyword>
<accession>A0A9E8MYI0</accession>
<feature type="transmembrane region" description="Helical" evidence="1">
    <location>
        <begin position="7"/>
        <end position="27"/>
    </location>
</feature>
<keyword evidence="1" id="KW-1133">Transmembrane helix</keyword>
<evidence type="ECO:0000259" key="2">
    <source>
        <dbReference type="Pfam" id="PF04892"/>
    </source>
</evidence>
<dbReference type="PANTHER" id="PTHR28008">
    <property type="entry name" value="DOMAIN PROTEIN, PUTATIVE (AFU_ORTHOLOGUE AFUA_3G10980)-RELATED"/>
    <property type="match status" value="1"/>
</dbReference>
<keyword evidence="1" id="KW-0812">Transmembrane</keyword>
<keyword evidence="1" id="KW-0472">Membrane</keyword>
<dbReference type="Proteomes" id="UP001164705">
    <property type="component" value="Chromosome"/>
</dbReference>
<dbReference type="InterPro" id="IPR006976">
    <property type="entry name" value="VanZ-like"/>
</dbReference>
<organism evidence="3 4">
    <name type="scientific">Lacinutrix neustonica</name>
    <dbReference type="NCBI Taxonomy" id="2980107"/>
    <lineage>
        <taxon>Bacteria</taxon>
        <taxon>Pseudomonadati</taxon>
        <taxon>Bacteroidota</taxon>
        <taxon>Flavobacteriia</taxon>
        <taxon>Flavobacteriales</taxon>
        <taxon>Flavobacteriaceae</taxon>
        <taxon>Lacinutrix</taxon>
    </lineage>
</organism>
<dbReference type="EMBL" id="CP113088">
    <property type="protein sequence ID" value="WAC03716.1"/>
    <property type="molecule type" value="Genomic_DNA"/>
</dbReference>
<name>A0A9E8MYI0_9FLAO</name>
<dbReference type="NCBIfam" id="NF037970">
    <property type="entry name" value="vanZ_1"/>
    <property type="match status" value="1"/>
</dbReference>
<dbReference type="KEGG" id="lnu:N7U66_09955"/>
<evidence type="ECO:0000256" key="1">
    <source>
        <dbReference type="SAM" id="Phobius"/>
    </source>
</evidence>
<sequence length="130" mass="14810">MLRKTIFLVSILYTVLLTAVSLVKINLNQGYIPSFGDKIFHTLAYVVFTLLWLGTFHFKLKMPFNKVLLTAALFSFCFGVIIELLQGWLTISRQGDVKDVIANTIGILFAVVLIWSIKKRLLKNNNTLLF</sequence>
<dbReference type="AlphaFoldDB" id="A0A9E8MYI0"/>
<feature type="transmembrane region" description="Helical" evidence="1">
    <location>
        <begin position="39"/>
        <end position="60"/>
    </location>
</feature>
<feature type="transmembrane region" description="Helical" evidence="1">
    <location>
        <begin position="100"/>
        <end position="117"/>
    </location>
</feature>
<proteinExistence type="predicted"/>